<accession>A0A0E9WE44</accession>
<proteinExistence type="predicted"/>
<dbReference type="AlphaFoldDB" id="A0A0E9WE44"/>
<dbReference type="EMBL" id="GBXM01020839">
    <property type="protein sequence ID" value="JAH87738.1"/>
    <property type="molecule type" value="Transcribed_RNA"/>
</dbReference>
<evidence type="ECO:0000313" key="1">
    <source>
        <dbReference type="EMBL" id="JAH87738.1"/>
    </source>
</evidence>
<organism evidence="1">
    <name type="scientific">Anguilla anguilla</name>
    <name type="common">European freshwater eel</name>
    <name type="synonym">Muraena anguilla</name>
    <dbReference type="NCBI Taxonomy" id="7936"/>
    <lineage>
        <taxon>Eukaryota</taxon>
        <taxon>Metazoa</taxon>
        <taxon>Chordata</taxon>
        <taxon>Craniata</taxon>
        <taxon>Vertebrata</taxon>
        <taxon>Euteleostomi</taxon>
        <taxon>Actinopterygii</taxon>
        <taxon>Neopterygii</taxon>
        <taxon>Teleostei</taxon>
        <taxon>Anguilliformes</taxon>
        <taxon>Anguillidae</taxon>
        <taxon>Anguilla</taxon>
    </lineage>
</organism>
<name>A0A0E9WE44_ANGAN</name>
<sequence>MPLKVSRNTAAIRALKRYDQVIFRQCLNPRYDTTYFFSSLLCDLIRINYPCATEMNSTTICF</sequence>
<reference evidence="1" key="1">
    <citation type="submission" date="2014-11" db="EMBL/GenBank/DDBJ databases">
        <authorList>
            <person name="Amaro Gonzalez C."/>
        </authorList>
    </citation>
    <scope>NUCLEOTIDE SEQUENCE</scope>
</reference>
<protein>
    <submittedName>
        <fullName evidence="1">Uncharacterized protein</fullName>
    </submittedName>
</protein>
<reference evidence="1" key="2">
    <citation type="journal article" date="2015" name="Fish Shellfish Immunol.">
        <title>Early steps in the European eel (Anguilla anguilla)-Vibrio vulnificus interaction in the gills: Role of the RtxA13 toxin.</title>
        <authorList>
            <person name="Callol A."/>
            <person name="Pajuelo D."/>
            <person name="Ebbesson L."/>
            <person name="Teles M."/>
            <person name="MacKenzie S."/>
            <person name="Amaro C."/>
        </authorList>
    </citation>
    <scope>NUCLEOTIDE SEQUENCE</scope>
</reference>